<dbReference type="PANTHER" id="PTHR43537">
    <property type="entry name" value="TRANSCRIPTIONAL REGULATOR, GNTR FAMILY"/>
    <property type="match status" value="1"/>
</dbReference>
<dbReference type="SMART" id="SM00895">
    <property type="entry name" value="FCD"/>
    <property type="match status" value="1"/>
</dbReference>
<protein>
    <submittedName>
        <fullName evidence="6">Transcriptional regulator GlcC</fullName>
    </submittedName>
</protein>
<dbReference type="PROSITE" id="PS50949">
    <property type="entry name" value="HTH_GNTR"/>
    <property type="match status" value="1"/>
</dbReference>
<evidence type="ECO:0000259" key="5">
    <source>
        <dbReference type="PROSITE" id="PS50949"/>
    </source>
</evidence>
<dbReference type="EMBL" id="JAJHNU010000007">
    <property type="protein sequence ID" value="MDN4122878.1"/>
    <property type="molecule type" value="Genomic_DNA"/>
</dbReference>
<dbReference type="InterPro" id="IPR011711">
    <property type="entry name" value="GntR_C"/>
</dbReference>
<dbReference type="InterPro" id="IPR000524">
    <property type="entry name" value="Tscrpt_reg_HTH_GntR"/>
</dbReference>
<dbReference type="SUPFAM" id="SSF46785">
    <property type="entry name" value="Winged helix' DNA-binding domain"/>
    <property type="match status" value="1"/>
</dbReference>
<keyword evidence="1" id="KW-0805">Transcription regulation</keyword>
<feature type="coiled-coil region" evidence="4">
    <location>
        <begin position="214"/>
        <end position="248"/>
    </location>
</feature>
<evidence type="ECO:0000256" key="2">
    <source>
        <dbReference type="ARBA" id="ARBA00023125"/>
    </source>
</evidence>
<evidence type="ECO:0000313" key="6">
    <source>
        <dbReference type="EMBL" id="MDN4122878.1"/>
    </source>
</evidence>
<dbReference type="InterPro" id="IPR008920">
    <property type="entry name" value="TF_FadR/GntR_C"/>
</dbReference>
<keyword evidence="4" id="KW-0175">Coiled coil</keyword>
<dbReference type="CDD" id="cd07377">
    <property type="entry name" value="WHTH_GntR"/>
    <property type="match status" value="1"/>
</dbReference>
<sequence>MKSQHIADVVALQIEKLISDNVLKPGQLLPSERRLTDKLGVSRSALREGLHLLRARGLIYTEQGRGSFVSNLISPALQNPVEHLMLTQERAVYDLLELRELLESEAARLAAERGTSADYALIRRRYEELCASEEAHENLNAHAERDHAFHLAISQASHNALLVHVLSSLNELTLSSVRTSINHLYPREKSRRQIDRQHARLYAAVTGKMPEQARKAAREHIQSIRHNLQELKEEQERLEHAQQRLEGWR</sequence>
<keyword evidence="3" id="KW-0804">Transcription</keyword>
<dbReference type="NCBIfam" id="NF007442">
    <property type="entry name" value="PRK09990.1"/>
    <property type="match status" value="1"/>
</dbReference>
<dbReference type="Pfam" id="PF07729">
    <property type="entry name" value="FCD"/>
    <property type="match status" value="1"/>
</dbReference>
<dbReference type="Gene3D" id="1.10.10.10">
    <property type="entry name" value="Winged helix-like DNA-binding domain superfamily/Winged helix DNA-binding domain"/>
    <property type="match status" value="1"/>
</dbReference>
<name>A0ABT8ENQ2_9BURK</name>
<keyword evidence="2" id="KW-0238">DNA-binding</keyword>
<evidence type="ECO:0000256" key="1">
    <source>
        <dbReference type="ARBA" id="ARBA00023015"/>
    </source>
</evidence>
<dbReference type="PANTHER" id="PTHR43537:SF1">
    <property type="entry name" value="GLC OPERON TRANSCRIPTIONAL ACTIVATOR"/>
    <property type="match status" value="1"/>
</dbReference>
<keyword evidence="7" id="KW-1185">Reference proteome</keyword>
<evidence type="ECO:0000256" key="3">
    <source>
        <dbReference type="ARBA" id="ARBA00023163"/>
    </source>
</evidence>
<dbReference type="Proteomes" id="UP001168613">
    <property type="component" value="Unassembled WGS sequence"/>
</dbReference>
<dbReference type="Pfam" id="PF00392">
    <property type="entry name" value="GntR"/>
    <property type="match status" value="1"/>
</dbReference>
<proteinExistence type="predicted"/>
<evidence type="ECO:0000256" key="4">
    <source>
        <dbReference type="SAM" id="Coils"/>
    </source>
</evidence>
<evidence type="ECO:0000313" key="7">
    <source>
        <dbReference type="Proteomes" id="UP001168613"/>
    </source>
</evidence>
<dbReference type="PRINTS" id="PR00035">
    <property type="entry name" value="HTHGNTR"/>
</dbReference>
<dbReference type="InterPro" id="IPR036388">
    <property type="entry name" value="WH-like_DNA-bd_sf"/>
</dbReference>
<accession>A0ABT8ENQ2</accession>
<dbReference type="SUPFAM" id="SSF48008">
    <property type="entry name" value="GntR ligand-binding domain-like"/>
    <property type="match status" value="1"/>
</dbReference>
<gene>
    <name evidence="6" type="primary">glcC</name>
    <name evidence="6" type="ORF">LMS43_16435</name>
</gene>
<organism evidence="6 7">
    <name type="scientific">Alcaligenes endophyticus</name>
    <dbReference type="NCBI Taxonomy" id="1929088"/>
    <lineage>
        <taxon>Bacteria</taxon>
        <taxon>Pseudomonadati</taxon>
        <taxon>Pseudomonadota</taxon>
        <taxon>Betaproteobacteria</taxon>
        <taxon>Burkholderiales</taxon>
        <taxon>Alcaligenaceae</taxon>
        <taxon>Alcaligenes</taxon>
    </lineage>
</organism>
<feature type="domain" description="HTH gntR-type" evidence="5">
    <location>
        <begin position="4"/>
        <end position="72"/>
    </location>
</feature>
<dbReference type="Gene3D" id="1.20.120.530">
    <property type="entry name" value="GntR ligand-binding domain-like"/>
    <property type="match status" value="1"/>
</dbReference>
<reference evidence="6" key="1">
    <citation type="submission" date="2021-11" db="EMBL/GenBank/DDBJ databases">
        <title>Draft genome sequence of Alcaligenes endophyticus type strain CCUG 75668T.</title>
        <authorList>
            <person name="Salva-Serra F."/>
            <person name="Duran R.E."/>
            <person name="Seeger M."/>
            <person name="Moore E.R.B."/>
            <person name="Jaen-Luchoro D."/>
        </authorList>
    </citation>
    <scope>NUCLEOTIDE SEQUENCE</scope>
    <source>
        <strain evidence="6">CCUG 75668</strain>
    </source>
</reference>
<dbReference type="InterPro" id="IPR036390">
    <property type="entry name" value="WH_DNA-bd_sf"/>
</dbReference>
<comment type="caution">
    <text evidence="6">The sequence shown here is derived from an EMBL/GenBank/DDBJ whole genome shotgun (WGS) entry which is preliminary data.</text>
</comment>
<dbReference type="RefSeq" id="WP_266125188.1">
    <property type="nucleotide sequence ID" value="NZ_JAJHNU010000007.1"/>
</dbReference>
<dbReference type="SMART" id="SM00345">
    <property type="entry name" value="HTH_GNTR"/>
    <property type="match status" value="1"/>
</dbReference>